<evidence type="ECO:0000256" key="2">
    <source>
        <dbReference type="SAM" id="MobiDB-lite"/>
    </source>
</evidence>
<organism evidence="4 5">
    <name type="scientific">Rhinopithecus bieti</name>
    <name type="common">Black snub-nosed monkey</name>
    <name type="synonym">Pygathrix bieti</name>
    <dbReference type="NCBI Taxonomy" id="61621"/>
    <lineage>
        <taxon>Eukaryota</taxon>
        <taxon>Metazoa</taxon>
        <taxon>Chordata</taxon>
        <taxon>Craniata</taxon>
        <taxon>Vertebrata</taxon>
        <taxon>Euteleostomi</taxon>
        <taxon>Mammalia</taxon>
        <taxon>Eutheria</taxon>
        <taxon>Euarchontoglires</taxon>
        <taxon>Primates</taxon>
        <taxon>Haplorrhini</taxon>
        <taxon>Catarrhini</taxon>
        <taxon>Cercopithecidae</taxon>
        <taxon>Colobinae</taxon>
        <taxon>Rhinopithecus</taxon>
    </lineage>
</organism>
<dbReference type="AlphaFoldDB" id="A0A2K6KAT9"/>
<evidence type="ECO:0000313" key="4">
    <source>
        <dbReference type="Ensembl" id="ENSRBIP00000008420.1"/>
    </source>
</evidence>
<reference evidence="4 5" key="1">
    <citation type="submission" date="2016-06" db="EMBL/GenBank/DDBJ databases">
        <title>Genome of Rhinopithecus bieti.</title>
        <authorList>
            <person name="Wu"/>
            <person name="C.-I. and Zhang"/>
            <person name="Y."/>
        </authorList>
    </citation>
    <scope>NUCLEOTIDE SEQUENCE</scope>
</reference>
<evidence type="ECO:0000313" key="5">
    <source>
        <dbReference type="Proteomes" id="UP000233180"/>
    </source>
</evidence>
<dbReference type="GO" id="GO:0008333">
    <property type="term" value="P:endosome to lysosome transport"/>
    <property type="evidence" value="ECO:0007669"/>
    <property type="project" value="TreeGrafter"/>
</dbReference>
<evidence type="ECO:0000256" key="1">
    <source>
        <dbReference type="ARBA" id="ARBA00041288"/>
    </source>
</evidence>
<dbReference type="Ensembl" id="ENSRBIT00000032024.1">
    <property type="protein sequence ID" value="ENSRBIP00000008420.1"/>
    <property type="gene ID" value="ENSRBIG00000028050.1"/>
</dbReference>
<dbReference type="GeneTree" id="ENSGT00950000182936"/>
<proteinExistence type="predicted"/>
<reference evidence="4" key="3">
    <citation type="submission" date="2025-09" db="UniProtKB">
        <authorList>
            <consortium name="Ensembl"/>
        </authorList>
    </citation>
    <scope>IDENTIFICATION</scope>
</reference>
<feature type="compositionally biased region" description="Basic and acidic residues" evidence="2">
    <location>
        <begin position="606"/>
        <end position="624"/>
    </location>
</feature>
<keyword evidence="5" id="KW-1185">Reference proteome</keyword>
<dbReference type="InterPro" id="IPR019384">
    <property type="entry name" value="FHIP"/>
</dbReference>
<dbReference type="PANTHER" id="PTHR21705:SF4">
    <property type="entry name" value="FHF COMPLEX SUBUNIT HOOK-INTERACTING PROTEIN 1B"/>
    <property type="match status" value="1"/>
</dbReference>
<dbReference type="GO" id="GO:0007032">
    <property type="term" value="P:endosome organization"/>
    <property type="evidence" value="ECO:0007669"/>
    <property type="project" value="TreeGrafter"/>
</dbReference>
<protein>
    <recommendedName>
        <fullName evidence="1">FTS- and Hook-interacting protein</fullName>
    </recommendedName>
</protein>
<gene>
    <name evidence="4" type="primary">FHIP1B</name>
</gene>
<dbReference type="GO" id="GO:0045022">
    <property type="term" value="P:early endosome to late endosome transport"/>
    <property type="evidence" value="ECO:0007669"/>
    <property type="project" value="TreeGrafter"/>
</dbReference>
<feature type="compositionally biased region" description="Low complexity" evidence="2">
    <location>
        <begin position="532"/>
        <end position="544"/>
    </location>
</feature>
<feature type="region of interest" description="Disordered" evidence="2">
    <location>
        <begin position="519"/>
        <end position="554"/>
    </location>
</feature>
<dbReference type="PANTHER" id="PTHR21705">
    <property type="entry name" value="RAI16 PROTEIN-RELATED"/>
    <property type="match status" value="1"/>
</dbReference>
<name>A0A2K6KAT9_RHIBE</name>
<accession>A0A2K6KAT9</accession>
<dbReference type="Pfam" id="PF10257">
    <property type="entry name" value="RAI16-like"/>
    <property type="match status" value="1"/>
</dbReference>
<dbReference type="GO" id="GO:0007040">
    <property type="term" value="P:lysosome organization"/>
    <property type="evidence" value="ECO:0007669"/>
    <property type="project" value="TreeGrafter"/>
</dbReference>
<keyword evidence="3" id="KW-1133">Transmembrane helix</keyword>
<dbReference type="GO" id="GO:0070695">
    <property type="term" value="C:FHF complex"/>
    <property type="evidence" value="ECO:0007669"/>
    <property type="project" value="TreeGrafter"/>
</dbReference>
<keyword evidence="3" id="KW-0812">Transmembrane</keyword>
<feature type="region of interest" description="Disordered" evidence="2">
    <location>
        <begin position="474"/>
        <end position="504"/>
    </location>
</feature>
<sequence length="791" mass="86465">MERMNWLSRLASRGPGHRIPQGANLQTPVMADPETCLMVFKNHWSQVVRILERQGPRAAPGGADDLSAVRNHTYQMLTLLAEDRAVPSAPTGPGPLLEFALHEDLLTRVLTWQLQWDELGDGVEERRAEQLKLFEMLVSEARQPLLRHGPVREALLTLLDACGCPVPSSPALDEGLVLLLSQLCVCVAQEPSLLEFFLQPPPEPGAAPRLLLFSRLVPFVHREGTLGQQARDALLLLMALSAGSPTVGRYIADHSYFCPVLATGLSALYSSLPRKIEVPGDDWHCLRREDWLGVPALALFMSSLEFCNFCHFSILEIGCLSVAHPLVQKQLVDYIHNGFLVPVMGPALHKTSVEEMIASTAYLELFLRSISEPALLRTFLRFLLLHRHDTHTILDTLVARIGSNSRLCMVSLSLFRTLLNLSCEDVLLQLVLRYLVPCNHVMLSQKPAVRDVDLYGRAADKFLSLIPRCCRHHAPSPPRPEHASWARGPGSPSVDSASVVTVPRPSTPSRLALFLRQQSLGGSESPGPAPCSPGLSASPASSPGRWPTPAEEPGELEDNYLEYLREARRGVDRCVRACRTWSAPYDGERPSPEPSPFGSRTKKRSLLPEEDRNNVGEGEKEELGSRGLAGGAGEGPGHLPPPQLNGVPGSWPEGAKKVRLVPKEGVGELLEGTSEGMAGLEGFGQELRELEVALSNGGTGSESPLEPPLPLEEEEAYESFTCPPEPPGPFLSSPLRTLNQLPSQPFTGKLLSLGLPFCVLFALLTYLSLVCLSYVHVPPLSLVWPFPVICN</sequence>
<feature type="compositionally biased region" description="Gly residues" evidence="2">
    <location>
        <begin position="627"/>
        <end position="636"/>
    </location>
</feature>
<feature type="transmembrane region" description="Helical" evidence="3">
    <location>
        <begin position="750"/>
        <end position="775"/>
    </location>
</feature>
<keyword evidence="3" id="KW-0472">Membrane</keyword>
<dbReference type="Proteomes" id="UP000233180">
    <property type="component" value="Unassembled WGS sequence"/>
</dbReference>
<evidence type="ECO:0000256" key="3">
    <source>
        <dbReference type="SAM" id="Phobius"/>
    </source>
</evidence>
<feature type="region of interest" description="Disordered" evidence="2">
    <location>
        <begin position="582"/>
        <end position="653"/>
    </location>
</feature>
<reference evidence="4" key="2">
    <citation type="submission" date="2025-08" db="UniProtKB">
        <authorList>
            <consortium name="Ensembl"/>
        </authorList>
    </citation>
    <scope>IDENTIFICATION</scope>
</reference>